<feature type="region of interest" description="Disordered" evidence="2">
    <location>
        <begin position="1"/>
        <end position="73"/>
    </location>
</feature>
<feature type="compositionally biased region" description="Polar residues" evidence="2">
    <location>
        <begin position="55"/>
        <end position="72"/>
    </location>
</feature>
<accession>A0AAW2ZI96</accession>
<gene>
    <name evidence="3" type="ORF">AKO1_009087</name>
</gene>
<dbReference type="EMBL" id="JAOPGA020001506">
    <property type="protein sequence ID" value="KAL0489027.1"/>
    <property type="molecule type" value="Genomic_DNA"/>
</dbReference>
<evidence type="ECO:0000256" key="2">
    <source>
        <dbReference type="SAM" id="MobiDB-lite"/>
    </source>
</evidence>
<organism evidence="3 4">
    <name type="scientific">Acrasis kona</name>
    <dbReference type="NCBI Taxonomy" id="1008807"/>
    <lineage>
        <taxon>Eukaryota</taxon>
        <taxon>Discoba</taxon>
        <taxon>Heterolobosea</taxon>
        <taxon>Tetramitia</taxon>
        <taxon>Eutetramitia</taxon>
        <taxon>Acrasidae</taxon>
        <taxon>Acrasis</taxon>
    </lineage>
</organism>
<feature type="region of interest" description="Disordered" evidence="2">
    <location>
        <begin position="472"/>
        <end position="519"/>
    </location>
</feature>
<evidence type="ECO:0000256" key="1">
    <source>
        <dbReference type="SAM" id="Coils"/>
    </source>
</evidence>
<dbReference type="AlphaFoldDB" id="A0AAW2ZI96"/>
<feature type="compositionally biased region" description="Basic residues" evidence="2">
    <location>
        <begin position="579"/>
        <end position="602"/>
    </location>
</feature>
<comment type="caution">
    <text evidence="3">The sequence shown here is derived from an EMBL/GenBank/DDBJ whole genome shotgun (WGS) entry which is preliminary data.</text>
</comment>
<reference evidence="3 4" key="1">
    <citation type="submission" date="2024-03" db="EMBL/GenBank/DDBJ databases">
        <title>The Acrasis kona genome and developmental transcriptomes reveal deep origins of eukaryotic multicellular pathways.</title>
        <authorList>
            <person name="Sheikh S."/>
            <person name="Fu C.-J."/>
            <person name="Brown M.W."/>
            <person name="Baldauf S.L."/>
        </authorList>
    </citation>
    <scope>NUCLEOTIDE SEQUENCE [LARGE SCALE GENOMIC DNA]</scope>
    <source>
        <strain evidence="3 4">ATCC MYA-3509</strain>
    </source>
</reference>
<keyword evidence="1" id="KW-0175">Coiled coil</keyword>
<proteinExistence type="predicted"/>
<protein>
    <submittedName>
        <fullName evidence="3">Uncharacterized protein</fullName>
    </submittedName>
</protein>
<feature type="region of interest" description="Disordered" evidence="2">
    <location>
        <begin position="540"/>
        <end position="622"/>
    </location>
</feature>
<feature type="compositionally biased region" description="Basic and acidic residues" evidence="2">
    <location>
        <begin position="44"/>
        <end position="53"/>
    </location>
</feature>
<sequence>MVQQKNDKNVPQNQQPKKKQHPQQPKNKEQNGSLQKTDVVENVAKVERREVNGRHTPQSNQEPDNSQKQLSSELEKRNKLIEEQVKQIKQLQSNAQNQTNEKDVQELERQLAGHKSLQITNLSVIDDLKRKLSNEQAQHDQQMQEQINKTIHFEHIIHDQQMQLQHFNRQFQLRHEETTAMLHDIQYYKSEFQHYQQLLSDRESELATAVKQHAEEIENLKSTLQAQIQEKNIENDRLMQELTTARDNVSYMEQERNKSKTTGEHAQHLYEALRQSLEFKTAELHHTLQDMQRAIHEAPRCLFAKYEEDVLFEVAMKPNTNKDEANLKRLVQIFQLLDFYDSDRAPNGHYRISGSNALEAFKEERKNKYTHQQYEAYKFLSRTLRGTSSTTASRDLASIDGAHKLQKLIHQSDEEIAPGVTYQELSDMIQDMYTCETFHSTPSSSSSSSLTSNGAFDPSLPYVISSNAPNTSAGNTASNNGSAGAAALESNAQVGSPTKTATATTGASTGATSPKQDEMSYTNDYEVQYNVTLLTPNQQISESDALSPREKNNTSRQQQRRYQKDLDNEEGSQENGYLPRKHYNGPRRGRGNARGRGQRGRGRGGFAQNANYEVHAGTNGTA</sequence>
<name>A0AAW2ZI96_9EUKA</name>
<dbReference type="Proteomes" id="UP001431209">
    <property type="component" value="Unassembled WGS sequence"/>
</dbReference>
<keyword evidence="4" id="KW-1185">Reference proteome</keyword>
<feature type="coiled-coil region" evidence="1">
    <location>
        <begin position="210"/>
        <end position="255"/>
    </location>
</feature>
<evidence type="ECO:0000313" key="3">
    <source>
        <dbReference type="EMBL" id="KAL0489027.1"/>
    </source>
</evidence>
<evidence type="ECO:0000313" key="4">
    <source>
        <dbReference type="Proteomes" id="UP001431209"/>
    </source>
</evidence>
<feature type="compositionally biased region" description="Low complexity" evidence="2">
    <location>
        <begin position="472"/>
        <end position="514"/>
    </location>
</feature>